<dbReference type="AlphaFoldDB" id="A0A4V2VQX6"/>
<keyword evidence="2" id="KW-0238">DNA-binding</keyword>
<dbReference type="SUPFAM" id="SSF54909">
    <property type="entry name" value="Dimeric alpha+beta barrel"/>
    <property type="match status" value="1"/>
</dbReference>
<dbReference type="CDD" id="cd00090">
    <property type="entry name" value="HTH_ARSR"/>
    <property type="match status" value="1"/>
</dbReference>
<dbReference type="PROSITE" id="PS50956">
    <property type="entry name" value="HTH_ASNC_2"/>
    <property type="match status" value="1"/>
</dbReference>
<dbReference type="InterPro" id="IPR000485">
    <property type="entry name" value="AsnC-type_HTH_dom"/>
</dbReference>
<dbReference type="GO" id="GO:0005829">
    <property type="term" value="C:cytosol"/>
    <property type="evidence" value="ECO:0007669"/>
    <property type="project" value="TreeGrafter"/>
</dbReference>
<dbReference type="Pfam" id="PF13412">
    <property type="entry name" value="HTH_24"/>
    <property type="match status" value="1"/>
</dbReference>
<dbReference type="InterPro" id="IPR019888">
    <property type="entry name" value="Tscrpt_reg_AsnC-like"/>
</dbReference>
<dbReference type="OrthoDB" id="8526125at2"/>
<feature type="domain" description="HTH asnC-type" evidence="5">
    <location>
        <begin position="4"/>
        <end position="65"/>
    </location>
</feature>
<dbReference type="InterPro" id="IPR036388">
    <property type="entry name" value="WH-like_DNA-bd_sf"/>
</dbReference>
<dbReference type="Pfam" id="PF01037">
    <property type="entry name" value="AsnC_trans_reg"/>
    <property type="match status" value="1"/>
</dbReference>
<dbReference type="RefSeq" id="WP_132571949.1">
    <property type="nucleotide sequence ID" value="NZ_CBCSGL010000065.1"/>
</dbReference>
<evidence type="ECO:0000256" key="3">
    <source>
        <dbReference type="ARBA" id="ARBA00023159"/>
    </source>
</evidence>
<dbReference type="GO" id="GO:0043200">
    <property type="term" value="P:response to amino acid"/>
    <property type="evidence" value="ECO:0007669"/>
    <property type="project" value="TreeGrafter"/>
</dbReference>
<reference evidence="6 7" key="1">
    <citation type="submission" date="2019-03" db="EMBL/GenBank/DDBJ databases">
        <title>Genomic Encyclopedia of Type Strains, Phase IV (KMG-IV): sequencing the most valuable type-strain genomes for metagenomic binning, comparative biology and taxonomic classification.</title>
        <authorList>
            <person name="Goeker M."/>
        </authorList>
    </citation>
    <scope>NUCLEOTIDE SEQUENCE [LARGE SCALE GENOMIC DNA]</scope>
    <source>
        <strain evidence="6 7">DSM 654</strain>
    </source>
</reference>
<dbReference type="Gene3D" id="1.10.10.10">
    <property type="entry name" value="Winged helix-like DNA-binding domain superfamily/Winged helix DNA-binding domain"/>
    <property type="match status" value="1"/>
</dbReference>
<dbReference type="InterPro" id="IPR011008">
    <property type="entry name" value="Dimeric_a/b-barrel"/>
</dbReference>
<evidence type="ECO:0000313" key="7">
    <source>
        <dbReference type="Proteomes" id="UP000295110"/>
    </source>
</evidence>
<dbReference type="InterPro" id="IPR036390">
    <property type="entry name" value="WH_DNA-bd_sf"/>
</dbReference>
<name>A0A4V2VQX6_ROSSA</name>
<keyword evidence="1" id="KW-0805">Transcription regulation</keyword>
<dbReference type="InterPro" id="IPR019885">
    <property type="entry name" value="Tscrpt_reg_HTH_AsnC-type_CS"/>
</dbReference>
<dbReference type="PROSITE" id="PS00519">
    <property type="entry name" value="HTH_ASNC_1"/>
    <property type="match status" value="1"/>
</dbReference>
<dbReference type="EMBL" id="SMBU01000013">
    <property type="protein sequence ID" value="TCU96289.1"/>
    <property type="molecule type" value="Genomic_DNA"/>
</dbReference>
<evidence type="ECO:0000256" key="1">
    <source>
        <dbReference type="ARBA" id="ARBA00023015"/>
    </source>
</evidence>
<keyword evidence="7" id="KW-1185">Reference proteome</keyword>
<dbReference type="GO" id="GO:0043565">
    <property type="term" value="F:sequence-specific DNA binding"/>
    <property type="evidence" value="ECO:0007669"/>
    <property type="project" value="InterPro"/>
</dbReference>
<evidence type="ECO:0000256" key="4">
    <source>
        <dbReference type="ARBA" id="ARBA00023163"/>
    </source>
</evidence>
<dbReference type="InterPro" id="IPR019887">
    <property type="entry name" value="Tscrpt_reg_AsnC/Lrp_C"/>
</dbReference>
<evidence type="ECO:0000256" key="2">
    <source>
        <dbReference type="ARBA" id="ARBA00023125"/>
    </source>
</evidence>
<dbReference type="FunFam" id="1.10.10.10:FF:000186">
    <property type="entry name" value="AsnC family transcriptional regulator"/>
    <property type="match status" value="1"/>
</dbReference>
<accession>A0A4V2VQX6</accession>
<evidence type="ECO:0000313" key="6">
    <source>
        <dbReference type="EMBL" id="TCU96289.1"/>
    </source>
</evidence>
<dbReference type="GO" id="GO:0006355">
    <property type="term" value="P:regulation of DNA-templated transcription"/>
    <property type="evidence" value="ECO:0007669"/>
    <property type="project" value="UniProtKB-ARBA"/>
</dbReference>
<dbReference type="SMART" id="SM00344">
    <property type="entry name" value="HTH_ASNC"/>
    <property type="match status" value="1"/>
</dbReference>
<dbReference type="InterPro" id="IPR011991">
    <property type="entry name" value="ArsR-like_HTH"/>
</dbReference>
<dbReference type="PANTHER" id="PTHR30154">
    <property type="entry name" value="LEUCINE-RESPONSIVE REGULATORY PROTEIN"/>
    <property type="match status" value="1"/>
</dbReference>
<dbReference type="Proteomes" id="UP000295110">
    <property type="component" value="Unassembled WGS sequence"/>
</dbReference>
<comment type="caution">
    <text evidence="6">The sequence shown here is derived from an EMBL/GenBank/DDBJ whole genome shotgun (WGS) entry which is preliminary data.</text>
</comment>
<dbReference type="Gene3D" id="3.30.70.920">
    <property type="match status" value="1"/>
</dbReference>
<protein>
    <submittedName>
        <fullName evidence="6">AsnC family transcriptional regulator</fullName>
    </submittedName>
</protein>
<proteinExistence type="predicted"/>
<evidence type="ECO:0000259" key="5">
    <source>
        <dbReference type="PROSITE" id="PS50956"/>
    </source>
</evidence>
<gene>
    <name evidence="6" type="ORF">EV671_101356</name>
</gene>
<keyword evidence="3" id="KW-0010">Activator</keyword>
<keyword evidence="4" id="KW-0804">Transcription</keyword>
<dbReference type="SUPFAM" id="SSF46785">
    <property type="entry name" value="Winged helix' DNA-binding domain"/>
    <property type="match status" value="1"/>
</dbReference>
<organism evidence="6 7">
    <name type="scientific">Roseateles saccharophilus</name>
    <name type="common">Pseudomonas saccharophila</name>
    <dbReference type="NCBI Taxonomy" id="304"/>
    <lineage>
        <taxon>Bacteria</taxon>
        <taxon>Pseudomonadati</taxon>
        <taxon>Pseudomonadota</taxon>
        <taxon>Betaproteobacteria</taxon>
        <taxon>Burkholderiales</taxon>
        <taxon>Sphaerotilaceae</taxon>
        <taxon>Roseateles</taxon>
    </lineage>
</organism>
<dbReference type="PANTHER" id="PTHR30154:SF0">
    <property type="entry name" value="LEUCINE-RESPONSIVE REGULATORY PROTEIN"/>
    <property type="match status" value="1"/>
</dbReference>
<sequence>MQELDRIDLKILDILQREGRLPITELSERIGLSASPCTERVRRLERSGVITGYHARVDPHALGRSLLVFVELTLSTKSEDIFAQVKRELQLVPEVLECHLVSGGFDYLVKARLGQMNDYRQLLGKILKKIPVPAQSHSYVVMEEVKETLMLGVL</sequence>
<dbReference type="PRINTS" id="PR00033">
    <property type="entry name" value="HTHASNC"/>
</dbReference>